<organism evidence="1">
    <name type="scientific">Rhizophora mucronata</name>
    <name type="common">Asiatic mangrove</name>
    <dbReference type="NCBI Taxonomy" id="61149"/>
    <lineage>
        <taxon>Eukaryota</taxon>
        <taxon>Viridiplantae</taxon>
        <taxon>Streptophyta</taxon>
        <taxon>Embryophyta</taxon>
        <taxon>Tracheophyta</taxon>
        <taxon>Spermatophyta</taxon>
        <taxon>Magnoliopsida</taxon>
        <taxon>eudicotyledons</taxon>
        <taxon>Gunneridae</taxon>
        <taxon>Pentapetalae</taxon>
        <taxon>rosids</taxon>
        <taxon>fabids</taxon>
        <taxon>Malpighiales</taxon>
        <taxon>Rhizophoraceae</taxon>
        <taxon>Rhizophora</taxon>
    </lineage>
</organism>
<dbReference type="EMBL" id="GGEC01033346">
    <property type="protein sequence ID" value="MBX13830.1"/>
    <property type="molecule type" value="Transcribed_RNA"/>
</dbReference>
<reference evidence="1" key="1">
    <citation type="submission" date="2018-02" db="EMBL/GenBank/DDBJ databases">
        <title>Rhizophora mucronata_Transcriptome.</title>
        <authorList>
            <person name="Meera S.P."/>
            <person name="Sreeshan A."/>
            <person name="Augustine A."/>
        </authorList>
    </citation>
    <scope>NUCLEOTIDE SEQUENCE</scope>
    <source>
        <tissue evidence="1">Leaf</tissue>
    </source>
</reference>
<sequence>MPSSYLLKPKKVPSNHFQ</sequence>
<name>A0A2P2L772_RHIMU</name>
<protein>
    <submittedName>
        <fullName evidence="1">Uncharacterized protein</fullName>
    </submittedName>
</protein>
<dbReference type="AlphaFoldDB" id="A0A2P2L772"/>
<accession>A0A2P2L772</accession>
<proteinExistence type="predicted"/>
<evidence type="ECO:0000313" key="1">
    <source>
        <dbReference type="EMBL" id="MBX13830.1"/>
    </source>
</evidence>